<organism evidence="3 4">
    <name type="scientific">Effusibacillus lacus</name>
    <dbReference type="NCBI Taxonomy" id="1348429"/>
    <lineage>
        <taxon>Bacteria</taxon>
        <taxon>Bacillati</taxon>
        <taxon>Bacillota</taxon>
        <taxon>Bacilli</taxon>
        <taxon>Bacillales</taxon>
        <taxon>Alicyclobacillaceae</taxon>
        <taxon>Effusibacillus</taxon>
    </lineage>
</organism>
<name>A0A292YNM4_9BACL</name>
<dbReference type="PANTHER" id="PTHR33745:SF3">
    <property type="entry name" value="RSBT CO-ANTAGONIST PROTEIN RSBRC"/>
    <property type="match status" value="1"/>
</dbReference>
<keyword evidence="1" id="KW-0597">Phosphoprotein</keyword>
<dbReference type="Proteomes" id="UP000217785">
    <property type="component" value="Unassembled WGS sequence"/>
</dbReference>
<dbReference type="InterPro" id="IPR051932">
    <property type="entry name" value="Bact_StressResp_Reg"/>
</dbReference>
<dbReference type="PROSITE" id="PS50801">
    <property type="entry name" value="STAS"/>
    <property type="match status" value="1"/>
</dbReference>
<evidence type="ECO:0000313" key="3">
    <source>
        <dbReference type="EMBL" id="GAX90786.1"/>
    </source>
</evidence>
<protein>
    <recommendedName>
        <fullName evidence="2">STAS domain-containing protein</fullName>
    </recommendedName>
</protein>
<dbReference type="Gene3D" id="3.30.750.24">
    <property type="entry name" value="STAS domain"/>
    <property type="match status" value="1"/>
</dbReference>
<dbReference type="AlphaFoldDB" id="A0A292YNM4"/>
<dbReference type="SUPFAM" id="SSF52091">
    <property type="entry name" value="SpoIIaa-like"/>
    <property type="match status" value="1"/>
</dbReference>
<dbReference type="PANTHER" id="PTHR33745">
    <property type="entry name" value="RSBT ANTAGONIST PROTEIN RSBS-RELATED"/>
    <property type="match status" value="1"/>
</dbReference>
<proteinExistence type="predicted"/>
<dbReference type="InterPro" id="IPR036513">
    <property type="entry name" value="STAS_dom_sf"/>
</dbReference>
<comment type="caution">
    <text evidence="3">The sequence shown here is derived from an EMBL/GenBank/DDBJ whole genome shotgun (WGS) entry which is preliminary data.</text>
</comment>
<reference evidence="4" key="1">
    <citation type="submission" date="2017-07" db="EMBL/GenBank/DDBJ databases">
        <title>Draft genome sequence of Effusibacillus lacus strain skLN1.</title>
        <authorList>
            <person name="Watanabe M."/>
            <person name="Kojima H."/>
            <person name="Fukui M."/>
        </authorList>
    </citation>
    <scope>NUCLEOTIDE SEQUENCE [LARGE SCALE GENOMIC DNA]</scope>
    <source>
        <strain evidence="4">skLN1</strain>
    </source>
</reference>
<feature type="domain" description="STAS" evidence="2">
    <location>
        <begin position="1"/>
        <end position="60"/>
    </location>
</feature>
<gene>
    <name evidence="3" type="ORF">EFBL_2428</name>
</gene>
<evidence type="ECO:0000256" key="1">
    <source>
        <dbReference type="ARBA" id="ARBA00022553"/>
    </source>
</evidence>
<sequence length="62" mass="6620">MDTAVVGHLFRIVEGIALLGCKAVLTGIRAEIANTMIEMGITITEKVTTKGTLQQALEDYGL</sequence>
<evidence type="ECO:0000259" key="2">
    <source>
        <dbReference type="PROSITE" id="PS50801"/>
    </source>
</evidence>
<dbReference type="InterPro" id="IPR002645">
    <property type="entry name" value="STAS_dom"/>
</dbReference>
<evidence type="ECO:0000313" key="4">
    <source>
        <dbReference type="Proteomes" id="UP000217785"/>
    </source>
</evidence>
<keyword evidence="4" id="KW-1185">Reference proteome</keyword>
<accession>A0A292YNM4</accession>
<dbReference type="EMBL" id="BDUF01000064">
    <property type="protein sequence ID" value="GAX90786.1"/>
    <property type="molecule type" value="Genomic_DNA"/>
</dbReference>